<dbReference type="Proteomes" id="UP000796880">
    <property type="component" value="Unassembled WGS sequence"/>
</dbReference>
<evidence type="ECO:0000313" key="2">
    <source>
        <dbReference type="Proteomes" id="UP000796880"/>
    </source>
</evidence>
<accession>A0A8K0H2E4</accession>
<organism evidence="1 2">
    <name type="scientific">Rhamnella rubrinervis</name>
    <dbReference type="NCBI Taxonomy" id="2594499"/>
    <lineage>
        <taxon>Eukaryota</taxon>
        <taxon>Viridiplantae</taxon>
        <taxon>Streptophyta</taxon>
        <taxon>Embryophyta</taxon>
        <taxon>Tracheophyta</taxon>
        <taxon>Spermatophyta</taxon>
        <taxon>Magnoliopsida</taxon>
        <taxon>eudicotyledons</taxon>
        <taxon>Gunneridae</taxon>
        <taxon>Pentapetalae</taxon>
        <taxon>rosids</taxon>
        <taxon>fabids</taxon>
        <taxon>Rosales</taxon>
        <taxon>Rhamnaceae</taxon>
        <taxon>rhamnoid group</taxon>
        <taxon>Rhamneae</taxon>
        <taxon>Rhamnella</taxon>
    </lineage>
</organism>
<gene>
    <name evidence="1" type="ORF">FNV43_RR13973</name>
</gene>
<comment type="caution">
    <text evidence="1">The sequence shown here is derived from an EMBL/GenBank/DDBJ whole genome shotgun (WGS) entry which is preliminary data.</text>
</comment>
<keyword evidence="2" id="KW-1185">Reference proteome</keyword>
<evidence type="ECO:0000313" key="1">
    <source>
        <dbReference type="EMBL" id="KAF3444283.1"/>
    </source>
</evidence>
<sequence length="97" mass="10329">MGLNWSGKPITLCVMNVKAIVVDAVVTTLLLVDSPALVIHNLKVPDDLYLSLANCSDSLTVPILQSMASNLLTDRSLLAEALMGGFNVNYSLPNDGE</sequence>
<dbReference type="AlphaFoldDB" id="A0A8K0H2E4"/>
<protein>
    <submittedName>
        <fullName evidence="1">Uncharacterized protein</fullName>
    </submittedName>
</protein>
<name>A0A8K0H2E4_9ROSA</name>
<dbReference type="OrthoDB" id="906425at2759"/>
<proteinExistence type="predicted"/>
<dbReference type="EMBL" id="VOIH02000006">
    <property type="protein sequence ID" value="KAF3444283.1"/>
    <property type="molecule type" value="Genomic_DNA"/>
</dbReference>
<reference evidence="1" key="1">
    <citation type="submission" date="2020-03" db="EMBL/GenBank/DDBJ databases">
        <title>A high-quality chromosome-level genome assembly of a woody plant with both climbing and erect habits, Rhamnella rubrinervis.</title>
        <authorList>
            <person name="Lu Z."/>
            <person name="Yang Y."/>
            <person name="Zhu X."/>
            <person name="Sun Y."/>
        </authorList>
    </citation>
    <scope>NUCLEOTIDE SEQUENCE</scope>
    <source>
        <strain evidence="1">BYM</strain>
        <tissue evidence="1">Leaf</tissue>
    </source>
</reference>